<feature type="compositionally biased region" description="Basic and acidic residues" evidence="1">
    <location>
        <begin position="52"/>
        <end position="64"/>
    </location>
</feature>
<organism evidence="2">
    <name type="scientific">Rhipicephalus zambeziensis</name>
    <dbReference type="NCBI Taxonomy" id="60191"/>
    <lineage>
        <taxon>Eukaryota</taxon>
        <taxon>Metazoa</taxon>
        <taxon>Ecdysozoa</taxon>
        <taxon>Arthropoda</taxon>
        <taxon>Chelicerata</taxon>
        <taxon>Arachnida</taxon>
        <taxon>Acari</taxon>
        <taxon>Parasitiformes</taxon>
        <taxon>Ixodida</taxon>
        <taxon>Ixodoidea</taxon>
        <taxon>Ixodidae</taxon>
        <taxon>Rhipicephalinae</taxon>
        <taxon>Rhipicephalus</taxon>
        <taxon>Rhipicephalus</taxon>
    </lineage>
</organism>
<feature type="compositionally biased region" description="Basic and acidic residues" evidence="1">
    <location>
        <begin position="73"/>
        <end position="93"/>
    </location>
</feature>
<reference evidence="2" key="1">
    <citation type="journal article" date="2017" name="Parasit. Vectors">
        <title>Sialotranscriptomics of Rhipicephalus zambeziensis reveals intricate expression profiles of secretory proteins and suggests tight temporal transcriptional regulation during blood-feeding.</title>
        <authorList>
            <person name="de Castro M.H."/>
            <person name="de Klerk D."/>
            <person name="Pienaar R."/>
            <person name="Rees D.J.G."/>
            <person name="Mans B.J."/>
        </authorList>
    </citation>
    <scope>NUCLEOTIDE SEQUENCE</scope>
    <source>
        <tissue evidence="2">Salivary glands</tissue>
    </source>
</reference>
<dbReference type="EMBL" id="GFPF01001473">
    <property type="protein sequence ID" value="MAA12619.1"/>
    <property type="molecule type" value="Transcribed_RNA"/>
</dbReference>
<accession>A0A224YAI5</accession>
<name>A0A224YAI5_9ACAR</name>
<sequence length="93" mass="10542">MVLFFRRKQKTKKTLAGCYSVFRFVARSPPCKGVTMMPKSNNRAATEQTKNIVEKEKKNPRGENVHSVALKGDCARNEKQSNDASKEKKPTIK</sequence>
<proteinExistence type="predicted"/>
<dbReference type="AlphaFoldDB" id="A0A224YAI5"/>
<feature type="region of interest" description="Disordered" evidence="1">
    <location>
        <begin position="35"/>
        <end position="93"/>
    </location>
</feature>
<evidence type="ECO:0000313" key="2">
    <source>
        <dbReference type="EMBL" id="MAA12619.1"/>
    </source>
</evidence>
<protein>
    <submittedName>
        <fullName evidence="2">Uncharacterized protein</fullName>
    </submittedName>
</protein>
<evidence type="ECO:0000256" key="1">
    <source>
        <dbReference type="SAM" id="MobiDB-lite"/>
    </source>
</evidence>
<feature type="compositionally biased region" description="Polar residues" evidence="1">
    <location>
        <begin position="38"/>
        <end position="51"/>
    </location>
</feature>